<comment type="caution">
    <text evidence="2">The sequence shown here is derived from an EMBL/GenBank/DDBJ whole genome shotgun (WGS) entry which is preliminary data.</text>
</comment>
<evidence type="ECO:0000256" key="1">
    <source>
        <dbReference type="SAM" id="MobiDB-lite"/>
    </source>
</evidence>
<dbReference type="Proteomes" id="UP000660339">
    <property type="component" value="Unassembled WGS sequence"/>
</dbReference>
<dbReference type="AlphaFoldDB" id="A0A8J3LFQ2"/>
<name>A0A8J3LFQ2_9ACTN</name>
<feature type="region of interest" description="Disordered" evidence="1">
    <location>
        <begin position="61"/>
        <end position="82"/>
    </location>
</feature>
<protein>
    <submittedName>
        <fullName evidence="2">Uncharacterized protein</fullName>
    </submittedName>
</protein>
<keyword evidence="3" id="KW-1185">Reference proteome</keyword>
<gene>
    <name evidence="2" type="ORF">Cme02nite_19320</name>
</gene>
<organism evidence="2 3">
    <name type="scientific">Catellatospora methionotrophica</name>
    <dbReference type="NCBI Taxonomy" id="121620"/>
    <lineage>
        <taxon>Bacteria</taxon>
        <taxon>Bacillati</taxon>
        <taxon>Actinomycetota</taxon>
        <taxon>Actinomycetes</taxon>
        <taxon>Micromonosporales</taxon>
        <taxon>Micromonosporaceae</taxon>
        <taxon>Catellatospora</taxon>
    </lineage>
</organism>
<accession>A0A8J3LFQ2</accession>
<dbReference type="EMBL" id="BONJ01000007">
    <property type="protein sequence ID" value="GIG13600.1"/>
    <property type="molecule type" value="Genomic_DNA"/>
</dbReference>
<evidence type="ECO:0000313" key="2">
    <source>
        <dbReference type="EMBL" id="GIG13600.1"/>
    </source>
</evidence>
<evidence type="ECO:0000313" key="3">
    <source>
        <dbReference type="Proteomes" id="UP000660339"/>
    </source>
</evidence>
<sequence>MTVNPRSGVEHRGRAALRELLTRAGVERQRMQAALTTCPADAHETQVFDAVPVYQFDGTVSPDGGMAGTENPRERLASPLAD</sequence>
<reference evidence="2" key="1">
    <citation type="submission" date="2021-01" db="EMBL/GenBank/DDBJ databases">
        <title>Whole genome shotgun sequence of Catellatospora methionotrophica NBRC 14553.</title>
        <authorList>
            <person name="Komaki H."/>
            <person name="Tamura T."/>
        </authorList>
    </citation>
    <scope>NUCLEOTIDE SEQUENCE</scope>
    <source>
        <strain evidence="2">NBRC 14553</strain>
    </source>
</reference>
<proteinExistence type="predicted"/>